<dbReference type="Gene3D" id="1.25.40.20">
    <property type="entry name" value="Ankyrin repeat-containing domain"/>
    <property type="match status" value="1"/>
</dbReference>
<dbReference type="InterPro" id="IPR036770">
    <property type="entry name" value="Ankyrin_rpt-contain_sf"/>
</dbReference>
<dbReference type="InterPro" id="IPR002110">
    <property type="entry name" value="Ankyrin_rpt"/>
</dbReference>
<evidence type="ECO:0000256" key="2">
    <source>
        <dbReference type="SAM" id="Phobius"/>
    </source>
</evidence>
<dbReference type="Pfam" id="PF13962">
    <property type="entry name" value="PGG"/>
    <property type="match status" value="1"/>
</dbReference>
<feature type="transmembrane region" description="Helical" evidence="2">
    <location>
        <begin position="525"/>
        <end position="545"/>
    </location>
</feature>
<feature type="compositionally biased region" description="Polar residues" evidence="1">
    <location>
        <begin position="1"/>
        <end position="10"/>
    </location>
</feature>
<dbReference type="EMBL" id="JACGWJ010000011">
    <property type="protein sequence ID" value="KAL0387850.1"/>
    <property type="molecule type" value="Genomic_DNA"/>
</dbReference>
<feature type="domain" description="PGG" evidence="3">
    <location>
        <begin position="519"/>
        <end position="593"/>
    </location>
</feature>
<dbReference type="PANTHER" id="PTHR24177">
    <property type="entry name" value="CASKIN"/>
    <property type="match status" value="1"/>
</dbReference>
<feature type="region of interest" description="Disordered" evidence="1">
    <location>
        <begin position="1"/>
        <end position="45"/>
    </location>
</feature>
<evidence type="ECO:0000313" key="4">
    <source>
        <dbReference type="EMBL" id="KAL0387850.1"/>
    </source>
</evidence>
<dbReference type="SMART" id="SM00248">
    <property type="entry name" value="ANK"/>
    <property type="match status" value="4"/>
</dbReference>
<evidence type="ECO:0000256" key="1">
    <source>
        <dbReference type="SAM" id="MobiDB-lite"/>
    </source>
</evidence>
<protein>
    <recommendedName>
        <fullName evidence="3">PGG domain-containing protein</fullName>
    </recommendedName>
</protein>
<dbReference type="Pfam" id="PF12796">
    <property type="entry name" value="Ank_2"/>
    <property type="match status" value="1"/>
</dbReference>
<feature type="compositionally biased region" description="Basic residues" evidence="1">
    <location>
        <begin position="22"/>
        <end position="35"/>
    </location>
</feature>
<reference evidence="4" key="2">
    <citation type="journal article" date="2024" name="Plant">
        <title>Genomic evolution and insights into agronomic trait innovations of Sesamum species.</title>
        <authorList>
            <person name="Miao H."/>
            <person name="Wang L."/>
            <person name="Qu L."/>
            <person name="Liu H."/>
            <person name="Sun Y."/>
            <person name="Le M."/>
            <person name="Wang Q."/>
            <person name="Wei S."/>
            <person name="Zheng Y."/>
            <person name="Lin W."/>
            <person name="Duan Y."/>
            <person name="Cao H."/>
            <person name="Xiong S."/>
            <person name="Wang X."/>
            <person name="Wei L."/>
            <person name="Li C."/>
            <person name="Ma Q."/>
            <person name="Ju M."/>
            <person name="Zhao R."/>
            <person name="Li G."/>
            <person name="Mu C."/>
            <person name="Tian Q."/>
            <person name="Mei H."/>
            <person name="Zhang T."/>
            <person name="Gao T."/>
            <person name="Zhang H."/>
        </authorList>
    </citation>
    <scope>NUCLEOTIDE SEQUENCE</scope>
    <source>
        <strain evidence="4">G02</strain>
    </source>
</reference>
<name>A0AAW2S5P8_SESRA</name>
<feature type="transmembrane region" description="Helical" evidence="2">
    <location>
        <begin position="565"/>
        <end position="591"/>
    </location>
</feature>
<accession>A0AAW2S5P8</accession>
<comment type="caution">
    <text evidence="4">The sequence shown here is derived from an EMBL/GenBank/DDBJ whole genome shotgun (WGS) entry which is preliminary data.</text>
</comment>
<sequence length="607" mass="68245">MASSSAQQQDIDIMPRFLSSRPSHKNKSNLSRRKQKLQDAGKREGISPSTGQLVNFALLNGQVIQAAYIFITRSAGCKWATDQQSTGRKDLKEYLPLHTAALKGNWEAAKTIFDKDPEAKTARIDLMEATALHTAIRVGKAIPFVEKLIASMPNDSLTGKDRNGDTALNVAAAVGNIAAATILVQKKQDLLYIQNSVGNFPVQIAALYAQRDMLEYFISVTKDDRGENPYTGWPGLSLLIYVIDAEFFDIALKLVEKYPELARLERNGTSALKKITAKKSVFVSERSLNFWERRISSCVSMETTLKPQFTNGCDIESLARNSQAVFKSLHAMLWKFFEGLGIIKSIKEKSLKKQEALKLVKRLCKEIASLSFDKAKHTYFEAMLIAAELDIHEVAEEIIENFPSAIYFQTDSGQLIIHVAVDNRSENVYNLFCRMGDHKYFHSDIRDTKRNNLLHFARKLAPFHKLNEISGAALQMQREIQWKWRSYVLPNYREKLNSDNKTPKMVFTKEHNSSKRNAEKWMKDTANSCTIAAALIVTVMFAAAITVPGGNDSSNGYPIFSKNNAFIIFAISDAISLFTSTTSLLMFLAILTSRYAEEDFLDVLPRD</sequence>
<dbReference type="InterPro" id="IPR026961">
    <property type="entry name" value="PGG_dom"/>
</dbReference>
<feature type="compositionally biased region" description="Basic and acidic residues" evidence="1">
    <location>
        <begin position="36"/>
        <end position="45"/>
    </location>
</feature>
<evidence type="ECO:0000259" key="3">
    <source>
        <dbReference type="Pfam" id="PF13962"/>
    </source>
</evidence>
<organism evidence="4">
    <name type="scientific">Sesamum radiatum</name>
    <name type="common">Black benniseed</name>
    <dbReference type="NCBI Taxonomy" id="300843"/>
    <lineage>
        <taxon>Eukaryota</taxon>
        <taxon>Viridiplantae</taxon>
        <taxon>Streptophyta</taxon>
        <taxon>Embryophyta</taxon>
        <taxon>Tracheophyta</taxon>
        <taxon>Spermatophyta</taxon>
        <taxon>Magnoliopsida</taxon>
        <taxon>eudicotyledons</taxon>
        <taxon>Gunneridae</taxon>
        <taxon>Pentapetalae</taxon>
        <taxon>asterids</taxon>
        <taxon>lamiids</taxon>
        <taxon>Lamiales</taxon>
        <taxon>Pedaliaceae</taxon>
        <taxon>Sesamum</taxon>
    </lineage>
</organism>
<keyword evidence="2" id="KW-0472">Membrane</keyword>
<gene>
    <name evidence="4" type="ORF">Sradi_2666800</name>
</gene>
<dbReference type="SUPFAM" id="SSF48403">
    <property type="entry name" value="Ankyrin repeat"/>
    <property type="match status" value="1"/>
</dbReference>
<dbReference type="PANTHER" id="PTHR24177:SF435">
    <property type="entry name" value="ANKYRIN REPEAT-CONTAINING PROTEIN NPR4-LIKE"/>
    <property type="match status" value="1"/>
</dbReference>
<dbReference type="GO" id="GO:0016020">
    <property type="term" value="C:membrane"/>
    <property type="evidence" value="ECO:0007669"/>
    <property type="project" value="TreeGrafter"/>
</dbReference>
<reference evidence="4" key="1">
    <citation type="submission" date="2020-06" db="EMBL/GenBank/DDBJ databases">
        <authorList>
            <person name="Li T."/>
            <person name="Hu X."/>
            <person name="Zhang T."/>
            <person name="Song X."/>
            <person name="Zhang H."/>
            <person name="Dai N."/>
            <person name="Sheng W."/>
            <person name="Hou X."/>
            <person name="Wei L."/>
        </authorList>
    </citation>
    <scope>NUCLEOTIDE SEQUENCE</scope>
    <source>
        <strain evidence="4">G02</strain>
        <tissue evidence="4">Leaf</tissue>
    </source>
</reference>
<keyword evidence="2" id="KW-0812">Transmembrane</keyword>
<proteinExistence type="predicted"/>
<keyword evidence="2" id="KW-1133">Transmembrane helix</keyword>
<dbReference type="AlphaFoldDB" id="A0AAW2S5P8"/>